<evidence type="ECO:0000313" key="10">
    <source>
        <dbReference type="Proteomes" id="UP000199662"/>
    </source>
</evidence>
<dbReference type="EMBL" id="FNZK01000003">
    <property type="protein sequence ID" value="SEJ08578.1"/>
    <property type="molecule type" value="Genomic_DNA"/>
</dbReference>
<feature type="binding site" evidence="7">
    <location>
        <position position="151"/>
    </location>
    <ligand>
        <name>dimethylallyl phosphate</name>
        <dbReference type="ChEBI" id="CHEBI:88052"/>
    </ligand>
</feature>
<feature type="binding site" evidence="7">
    <location>
        <begin position="9"/>
        <end position="11"/>
    </location>
    <ligand>
        <name>FMN</name>
        <dbReference type="ChEBI" id="CHEBI:58210"/>
    </ligand>
</feature>
<keyword evidence="10" id="KW-1185">Reference proteome</keyword>
<accession>A0A1H6VV68</accession>
<organism evidence="9 10">
    <name type="scientific">Propionispira arboris</name>
    <dbReference type="NCBI Taxonomy" id="84035"/>
    <lineage>
        <taxon>Bacteria</taxon>
        <taxon>Bacillati</taxon>
        <taxon>Bacillota</taxon>
        <taxon>Negativicutes</taxon>
        <taxon>Selenomonadales</taxon>
        <taxon>Selenomonadaceae</taxon>
        <taxon>Propionispira</taxon>
    </lineage>
</organism>
<evidence type="ECO:0000256" key="4">
    <source>
        <dbReference type="ARBA" id="ARBA00022679"/>
    </source>
</evidence>
<evidence type="ECO:0000259" key="8">
    <source>
        <dbReference type="Pfam" id="PF02441"/>
    </source>
</evidence>
<keyword evidence="1 7" id="KW-0637">Prenyltransferase</keyword>
<dbReference type="InterPro" id="IPR036551">
    <property type="entry name" value="Flavin_trans-like"/>
</dbReference>
<feature type="binding site" evidence="7">
    <location>
        <position position="121"/>
    </location>
    <ligand>
        <name>FMN</name>
        <dbReference type="ChEBI" id="CHEBI:58210"/>
    </ligand>
</feature>
<dbReference type="STRING" id="84035.SAMN05660742_103108"/>
<keyword evidence="3 7" id="KW-0288">FMN</keyword>
<proteinExistence type="inferred from homology"/>
<evidence type="ECO:0000256" key="3">
    <source>
        <dbReference type="ARBA" id="ARBA00022643"/>
    </source>
</evidence>
<dbReference type="AlphaFoldDB" id="A0A1H6VV68"/>
<comment type="caution">
    <text evidence="7">Lacks conserved residue(s) required for the propagation of feature annotation.</text>
</comment>
<feature type="binding site" evidence="7">
    <location>
        <position position="35"/>
    </location>
    <ligand>
        <name>FMN</name>
        <dbReference type="ChEBI" id="CHEBI:58210"/>
    </ligand>
</feature>
<evidence type="ECO:0000256" key="6">
    <source>
        <dbReference type="ARBA" id="ARBA00060793"/>
    </source>
</evidence>
<feature type="binding site" evidence="7">
    <location>
        <begin position="86"/>
        <end position="89"/>
    </location>
    <ligand>
        <name>FMN</name>
        <dbReference type="ChEBI" id="CHEBI:58210"/>
    </ligand>
</feature>
<dbReference type="PANTHER" id="PTHR43374">
    <property type="entry name" value="FLAVIN PRENYLTRANSFERASE"/>
    <property type="match status" value="1"/>
</dbReference>
<dbReference type="Pfam" id="PF02441">
    <property type="entry name" value="Flavoprotein"/>
    <property type="match status" value="1"/>
</dbReference>
<evidence type="ECO:0000256" key="5">
    <source>
        <dbReference type="ARBA" id="ARBA00050612"/>
    </source>
</evidence>
<dbReference type="Proteomes" id="UP000199662">
    <property type="component" value="Unassembled WGS sequence"/>
</dbReference>
<dbReference type="EC" id="2.5.1.129" evidence="7"/>
<dbReference type="SUPFAM" id="SSF52507">
    <property type="entry name" value="Homo-oligomeric flavin-containing Cys decarboxylases, HFCD"/>
    <property type="match status" value="1"/>
</dbReference>
<comment type="similarity">
    <text evidence="6 7">Belongs to the UbiX/PAD1 family.</text>
</comment>
<dbReference type="InterPro" id="IPR004507">
    <property type="entry name" value="UbiX-like"/>
</dbReference>
<comment type="catalytic activity">
    <reaction evidence="5 7">
        <text>dimethylallyl phosphate + FMNH2 = prenylated FMNH2 + phosphate</text>
        <dbReference type="Rhea" id="RHEA:37743"/>
        <dbReference type="ChEBI" id="CHEBI:43474"/>
        <dbReference type="ChEBI" id="CHEBI:57618"/>
        <dbReference type="ChEBI" id="CHEBI:87467"/>
        <dbReference type="ChEBI" id="CHEBI:88052"/>
        <dbReference type="EC" id="2.5.1.129"/>
    </reaction>
</comment>
<keyword evidence="4 7" id="KW-0808">Transferase</keyword>
<comment type="function">
    <text evidence="7">Flavin prenyltransferase that catalyzes the synthesis of the prenylated FMN cofactor (prenyl-FMN) for 4-hydroxy-3-polyprenylbenzoic acid decarboxylase UbiD. The prenyltransferase is metal-independent and links a dimethylallyl moiety from dimethylallyl monophosphate (DMAP) to the flavin N5 and C6 atoms of FMN.</text>
</comment>
<dbReference type="InterPro" id="IPR003382">
    <property type="entry name" value="Flavoprotein"/>
</dbReference>
<dbReference type="RefSeq" id="WP_091829428.1">
    <property type="nucleotide sequence ID" value="NZ_FNZK01000003.1"/>
</dbReference>
<dbReference type="GO" id="GO:0106141">
    <property type="term" value="F:flavin prenyltransferase activity"/>
    <property type="evidence" value="ECO:0007669"/>
    <property type="project" value="UniProtKB-EC"/>
</dbReference>
<feature type="binding site" evidence="7">
    <location>
        <position position="167"/>
    </location>
    <ligand>
        <name>dimethylallyl phosphate</name>
        <dbReference type="ChEBI" id="CHEBI:88052"/>
    </ligand>
</feature>
<evidence type="ECO:0000313" key="9">
    <source>
        <dbReference type="EMBL" id="SEJ08578.1"/>
    </source>
</evidence>
<dbReference type="HAMAP" id="MF_01984">
    <property type="entry name" value="ubiX_pad"/>
    <property type="match status" value="1"/>
</dbReference>
<dbReference type="PANTHER" id="PTHR43374:SF1">
    <property type="entry name" value="FLAVIN PRENYLTRANSFERASE PAD1, MITOCHONDRIAL"/>
    <property type="match status" value="1"/>
</dbReference>
<dbReference type="NCBIfam" id="TIGR00421">
    <property type="entry name" value="ubiX_pad"/>
    <property type="match status" value="1"/>
</dbReference>
<keyword evidence="2 7" id="KW-0285">Flavoprotein</keyword>
<name>A0A1H6VV68_9FIRM</name>
<protein>
    <recommendedName>
        <fullName evidence="7">Flavin prenyltransferase UbiX</fullName>
        <ecNumber evidence="7">2.5.1.129</ecNumber>
    </recommendedName>
</protein>
<evidence type="ECO:0000256" key="7">
    <source>
        <dbReference type="HAMAP-Rule" id="MF_01984"/>
    </source>
</evidence>
<reference evidence="9 10" key="1">
    <citation type="submission" date="2016-10" db="EMBL/GenBank/DDBJ databases">
        <authorList>
            <person name="de Groot N.N."/>
        </authorList>
    </citation>
    <scope>NUCLEOTIDE SEQUENCE [LARGE SCALE GENOMIC DNA]</scope>
    <source>
        <strain evidence="9 10">DSM 2179</strain>
    </source>
</reference>
<dbReference type="GO" id="GO:0016831">
    <property type="term" value="F:carboxy-lyase activity"/>
    <property type="evidence" value="ECO:0007669"/>
    <property type="project" value="TreeGrafter"/>
</dbReference>
<dbReference type="NCBIfam" id="NF004685">
    <property type="entry name" value="PRK06029.1"/>
    <property type="match status" value="1"/>
</dbReference>
<evidence type="ECO:0000256" key="2">
    <source>
        <dbReference type="ARBA" id="ARBA00022630"/>
    </source>
</evidence>
<sequence>MRVIVGITGASGSIYGVRLIEVLKEKNCEVHAVVTKSGLQVMEYECGISKVDFAKKVDVLHEVDNIGASIASGSFKNDAMVIVPCSMKTLGSIAHGIADNLLTRAADVTLKESRPLIIVPRETPVNAIHLENMLKLSRLGVRIIPACPGFYHRPQTITDIIDMLVGKICDSMGIEHTLFERWTGAK</sequence>
<evidence type="ECO:0000256" key="1">
    <source>
        <dbReference type="ARBA" id="ARBA00022602"/>
    </source>
</evidence>
<gene>
    <name evidence="7" type="primary">ubiX</name>
    <name evidence="9" type="ORF">SAMN05660742_103108</name>
</gene>
<dbReference type="Gene3D" id="3.40.50.1950">
    <property type="entry name" value="Flavin prenyltransferase-like"/>
    <property type="match status" value="1"/>
</dbReference>
<feature type="domain" description="Flavoprotein" evidence="8">
    <location>
        <begin position="1"/>
        <end position="171"/>
    </location>
</feature>
<dbReference type="FunFam" id="3.40.50.1950:FF:000001">
    <property type="entry name" value="Flavin prenyltransferase UbiX"/>
    <property type="match status" value="1"/>
</dbReference>